<reference evidence="2 3" key="1">
    <citation type="submission" date="2014-04" db="EMBL/GenBank/DDBJ databases">
        <authorList>
            <consortium name="DOE Joint Genome Institute"/>
            <person name="Kuo A."/>
            <person name="Zuccaro A."/>
            <person name="Kohler A."/>
            <person name="Nagy L.G."/>
            <person name="Floudas D."/>
            <person name="Copeland A."/>
            <person name="Barry K.W."/>
            <person name="Cichocki N."/>
            <person name="Veneault-Fourrey C."/>
            <person name="LaButti K."/>
            <person name="Lindquist E.A."/>
            <person name="Lipzen A."/>
            <person name="Lundell T."/>
            <person name="Morin E."/>
            <person name="Murat C."/>
            <person name="Sun H."/>
            <person name="Tunlid A."/>
            <person name="Henrissat B."/>
            <person name="Grigoriev I.V."/>
            <person name="Hibbett D.S."/>
            <person name="Martin F."/>
            <person name="Nordberg H.P."/>
            <person name="Cantor M.N."/>
            <person name="Hua S.X."/>
        </authorList>
    </citation>
    <scope>NUCLEOTIDE SEQUENCE [LARGE SCALE GENOMIC DNA]</scope>
    <source>
        <strain evidence="2 3">MAFF 305830</strain>
    </source>
</reference>
<dbReference type="AlphaFoldDB" id="A0A0C2W0R7"/>
<dbReference type="EMBL" id="KN824479">
    <property type="protein sequence ID" value="KIM20088.1"/>
    <property type="molecule type" value="Genomic_DNA"/>
</dbReference>
<evidence type="ECO:0000313" key="3">
    <source>
        <dbReference type="Proteomes" id="UP000054097"/>
    </source>
</evidence>
<dbReference type="STRING" id="933852.A0A0C2W0R7"/>
<dbReference type="HOGENOM" id="CLU_2172629_0_0_1"/>
<proteinExistence type="predicted"/>
<keyword evidence="1" id="KW-1133">Transmembrane helix</keyword>
<evidence type="ECO:0000313" key="2">
    <source>
        <dbReference type="EMBL" id="KIM20088.1"/>
    </source>
</evidence>
<reference evidence="3" key="2">
    <citation type="submission" date="2015-01" db="EMBL/GenBank/DDBJ databases">
        <title>Evolutionary Origins and Diversification of the Mycorrhizal Mutualists.</title>
        <authorList>
            <consortium name="DOE Joint Genome Institute"/>
            <consortium name="Mycorrhizal Genomics Consortium"/>
            <person name="Kohler A."/>
            <person name="Kuo A."/>
            <person name="Nagy L.G."/>
            <person name="Floudas D."/>
            <person name="Copeland A."/>
            <person name="Barry K.W."/>
            <person name="Cichocki N."/>
            <person name="Veneault-Fourrey C."/>
            <person name="LaButti K."/>
            <person name="Lindquist E.A."/>
            <person name="Lipzen A."/>
            <person name="Lundell T."/>
            <person name="Morin E."/>
            <person name="Murat C."/>
            <person name="Riley R."/>
            <person name="Ohm R."/>
            <person name="Sun H."/>
            <person name="Tunlid A."/>
            <person name="Henrissat B."/>
            <person name="Grigoriev I.V."/>
            <person name="Hibbett D.S."/>
            <person name="Martin F."/>
        </authorList>
    </citation>
    <scope>NUCLEOTIDE SEQUENCE [LARGE SCALE GENOMIC DNA]</scope>
    <source>
        <strain evidence="3">MAFF 305830</strain>
    </source>
</reference>
<sequence length="110" mass="12484">MYGIKDVSKSKMEGVIVVDHQSLLYYDTDLNGGAPKHSENLLERIARSTNKKVLAIKEYVKTHIKTTIFGVIMFFMLTFYALKCCMDADLPTPNDYYVSGPEKKGRGRLD</sequence>
<dbReference type="OrthoDB" id="72053at2759"/>
<accession>A0A0C2W0R7</accession>
<keyword evidence="1" id="KW-0812">Transmembrane</keyword>
<keyword evidence="3" id="KW-1185">Reference proteome</keyword>
<dbReference type="Proteomes" id="UP000054097">
    <property type="component" value="Unassembled WGS sequence"/>
</dbReference>
<gene>
    <name evidence="2" type="ORF">M408DRAFT_30668</name>
</gene>
<name>A0A0C2W0R7_SERVB</name>
<keyword evidence="1" id="KW-0472">Membrane</keyword>
<protein>
    <submittedName>
        <fullName evidence="2">Uncharacterized protein</fullName>
    </submittedName>
</protein>
<evidence type="ECO:0000256" key="1">
    <source>
        <dbReference type="SAM" id="Phobius"/>
    </source>
</evidence>
<organism evidence="2 3">
    <name type="scientific">Serendipita vermifera MAFF 305830</name>
    <dbReference type="NCBI Taxonomy" id="933852"/>
    <lineage>
        <taxon>Eukaryota</taxon>
        <taxon>Fungi</taxon>
        <taxon>Dikarya</taxon>
        <taxon>Basidiomycota</taxon>
        <taxon>Agaricomycotina</taxon>
        <taxon>Agaricomycetes</taxon>
        <taxon>Sebacinales</taxon>
        <taxon>Serendipitaceae</taxon>
        <taxon>Serendipita</taxon>
    </lineage>
</organism>
<feature type="transmembrane region" description="Helical" evidence="1">
    <location>
        <begin position="64"/>
        <end position="82"/>
    </location>
</feature>